<dbReference type="Proteomes" id="UP000474630">
    <property type="component" value="Chromosome"/>
</dbReference>
<gene>
    <name evidence="2" type="ORF">G0Q07_17910</name>
</gene>
<proteinExistence type="predicted"/>
<dbReference type="EMBL" id="CP048409">
    <property type="protein sequence ID" value="QIA09464.1"/>
    <property type="molecule type" value="Genomic_DNA"/>
</dbReference>
<evidence type="ECO:0000313" key="2">
    <source>
        <dbReference type="EMBL" id="QIA09464.1"/>
    </source>
</evidence>
<protein>
    <submittedName>
        <fullName evidence="2">Uncharacterized protein</fullName>
    </submittedName>
</protein>
<dbReference type="Pfam" id="PF19775">
    <property type="entry name" value="DUF6261"/>
    <property type="match status" value="1"/>
</dbReference>
<keyword evidence="1" id="KW-0175">Coiled coil</keyword>
<feature type="coiled-coil region" evidence="1">
    <location>
        <begin position="1"/>
        <end position="55"/>
    </location>
</feature>
<sequence length="65" mass="7621">MKDARKQLDAAYRNVAKLVDALIFVRGSEDYDAFVNELNQRIEKYNNRLSQCDGRNKKDNDPEEE</sequence>
<dbReference type="InterPro" id="IPR046228">
    <property type="entry name" value="DUF6261"/>
</dbReference>
<accession>A0A6C0RG30</accession>
<dbReference type="AlphaFoldDB" id="A0A6C0RG30"/>
<organism evidence="2 3">
    <name type="scientific">Draconibacterium halophilum</name>
    <dbReference type="NCBI Taxonomy" id="2706887"/>
    <lineage>
        <taxon>Bacteria</taxon>
        <taxon>Pseudomonadati</taxon>
        <taxon>Bacteroidota</taxon>
        <taxon>Bacteroidia</taxon>
        <taxon>Marinilabiliales</taxon>
        <taxon>Prolixibacteraceae</taxon>
        <taxon>Draconibacterium</taxon>
    </lineage>
</organism>
<reference evidence="2 3" key="1">
    <citation type="submission" date="2020-02" db="EMBL/GenBank/DDBJ databases">
        <title>Genome sequencing for Draconibacterium sp. strain M1.</title>
        <authorList>
            <person name="Park S.-J."/>
        </authorList>
    </citation>
    <scope>NUCLEOTIDE SEQUENCE [LARGE SCALE GENOMIC DNA]</scope>
    <source>
        <strain evidence="2 3">M1</strain>
    </source>
</reference>
<dbReference type="RefSeq" id="WP_163348435.1">
    <property type="nucleotide sequence ID" value="NZ_CP048409.1"/>
</dbReference>
<keyword evidence="3" id="KW-1185">Reference proteome</keyword>
<name>A0A6C0RG30_9BACT</name>
<evidence type="ECO:0000256" key="1">
    <source>
        <dbReference type="SAM" id="Coils"/>
    </source>
</evidence>
<evidence type="ECO:0000313" key="3">
    <source>
        <dbReference type="Proteomes" id="UP000474630"/>
    </source>
</evidence>
<dbReference type="KEGG" id="drc:G0Q07_17910"/>